<dbReference type="EMBL" id="NFZT01000001">
    <property type="protein sequence ID" value="OWV32570.1"/>
    <property type="molecule type" value="Genomic_DNA"/>
</dbReference>
<organism evidence="3 4">
    <name type="scientific">Pacificimonas flava</name>
    <dbReference type="NCBI Taxonomy" id="1234595"/>
    <lineage>
        <taxon>Bacteria</taxon>
        <taxon>Pseudomonadati</taxon>
        <taxon>Pseudomonadota</taxon>
        <taxon>Alphaproteobacteria</taxon>
        <taxon>Sphingomonadales</taxon>
        <taxon>Sphingosinicellaceae</taxon>
        <taxon>Pacificimonas</taxon>
    </lineage>
</organism>
<dbReference type="Proteomes" id="UP000198462">
    <property type="component" value="Unassembled WGS sequence"/>
</dbReference>
<proteinExistence type="predicted"/>
<dbReference type="OrthoDB" id="7620234at2"/>
<feature type="region of interest" description="Disordered" evidence="1">
    <location>
        <begin position="52"/>
        <end position="73"/>
    </location>
</feature>
<keyword evidence="4" id="KW-1185">Reference proteome</keyword>
<name>A0A219B2J6_9SPHN</name>
<protein>
    <submittedName>
        <fullName evidence="3">Uncharacterized protein</fullName>
    </submittedName>
</protein>
<sequence length="73" mass="7484">MNTSIAYLIGFLIVIGGLAYGATLAGVPATWIGVGVIVLVGIGIMSTVTKTRAPEPTNGEAHRKAATTTVRED</sequence>
<gene>
    <name evidence="3" type="ORF">B5C34_03300</name>
</gene>
<evidence type="ECO:0000313" key="3">
    <source>
        <dbReference type="EMBL" id="OWV32570.1"/>
    </source>
</evidence>
<evidence type="ECO:0000256" key="2">
    <source>
        <dbReference type="SAM" id="Phobius"/>
    </source>
</evidence>
<keyword evidence="2" id="KW-0812">Transmembrane</keyword>
<reference evidence="4" key="1">
    <citation type="submission" date="2017-05" db="EMBL/GenBank/DDBJ databases">
        <authorList>
            <person name="Lin X."/>
        </authorList>
    </citation>
    <scope>NUCLEOTIDE SEQUENCE [LARGE SCALE GENOMIC DNA]</scope>
    <source>
        <strain evidence="4">JLT2012</strain>
    </source>
</reference>
<comment type="caution">
    <text evidence="3">The sequence shown here is derived from an EMBL/GenBank/DDBJ whole genome shotgun (WGS) entry which is preliminary data.</text>
</comment>
<dbReference type="RefSeq" id="WP_088711365.1">
    <property type="nucleotide sequence ID" value="NZ_NFZT01000001.1"/>
</dbReference>
<keyword evidence="2" id="KW-0472">Membrane</keyword>
<accession>A0A219B2J6</accession>
<evidence type="ECO:0000313" key="4">
    <source>
        <dbReference type="Proteomes" id="UP000198462"/>
    </source>
</evidence>
<dbReference type="AlphaFoldDB" id="A0A219B2J6"/>
<feature type="transmembrane region" description="Helical" evidence="2">
    <location>
        <begin position="31"/>
        <end position="48"/>
    </location>
</feature>
<keyword evidence="2" id="KW-1133">Transmembrane helix</keyword>
<evidence type="ECO:0000256" key="1">
    <source>
        <dbReference type="SAM" id="MobiDB-lite"/>
    </source>
</evidence>